<keyword evidence="1" id="KW-1133">Transmembrane helix</keyword>
<evidence type="ECO:0000313" key="2">
    <source>
        <dbReference type="EMBL" id="KAF3324281.1"/>
    </source>
</evidence>
<name>A0A833V3R2_9POAL</name>
<comment type="caution">
    <text evidence="2">The sequence shown here is derived from an EMBL/GenBank/DDBJ whole genome shotgun (WGS) entry which is preliminary data.</text>
</comment>
<sequence length="472" mass="55370">MAMVETSMSTTENDHLIIDIERRLTEVRNADHQQFSIYRVPAHIQNNNKCYYEPRSVSIGPYHRNKEHLRAMEDRKWIYFVEFINQKDDIWRVGIREIRKLETDLRACYFESVGLEGDPFVNMLLFDSCFIIQLFIKWRSKKLDAARDAGCSIPELMGDLLMLDNQIPFSVLDMMFNLYTFGRVHPPDEDRRHSFITLAANTLHFQEERAIVPKPDVKIKHLLHLFYLLFVPAPEYSPPIQLNSKKEGQEPQRNYLQLLQKCDPRGFFKSKKLNENNRSPRVIPSAIELKEYGVMLKKKEKCKSFLDVSFKDGILEVPRFMIEECSRSTYLNLIAFEQYCGDDDVGRVDKPLSSFAVFMACLIKMAVDVLLLERIGILENNLANSVEGARFFGQHREYVHIDFDNHYLRLMFVQVIDHCQAFWPKHRAALRHGYFSSPWTIFSLMGALLVLSITVFRTICFILTTFFKKRFS</sequence>
<dbReference type="Proteomes" id="UP000623129">
    <property type="component" value="Unassembled WGS sequence"/>
</dbReference>
<dbReference type="EMBL" id="SWLB01000022">
    <property type="protein sequence ID" value="KAF3324281.1"/>
    <property type="molecule type" value="Genomic_DNA"/>
</dbReference>
<dbReference type="Pfam" id="PF03140">
    <property type="entry name" value="DUF247"/>
    <property type="match status" value="1"/>
</dbReference>
<dbReference type="InterPro" id="IPR004158">
    <property type="entry name" value="DUF247_pln"/>
</dbReference>
<dbReference type="PANTHER" id="PTHR31170:SF25">
    <property type="entry name" value="BNAA09G04570D PROTEIN"/>
    <property type="match status" value="1"/>
</dbReference>
<feature type="transmembrane region" description="Helical" evidence="1">
    <location>
        <begin position="439"/>
        <end position="467"/>
    </location>
</feature>
<keyword evidence="1" id="KW-0472">Membrane</keyword>
<organism evidence="2 3">
    <name type="scientific">Carex littledalei</name>
    <dbReference type="NCBI Taxonomy" id="544730"/>
    <lineage>
        <taxon>Eukaryota</taxon>
        <taxon>Viridiplantae</taxon>
        <taxon>Streptophyta</taxon>
        <taxon>Embryophyta</taxon>
        <taxon>Tracheophyta</taxon>
        <taxon>Spermatophyta</taxon>
        <taxon>Magnoliopsida</taxon>
        <taxon>Liliopsida</taxon>
        <taxon>Poales</taxon>
        <taxon>Cyperaceae</taxon>
        <taxon>Cyperoideae</taxon>
        <taxon>Cariceae</taxon>
        <taxon>Carex</taxon>
        <taxon>Carex subgen. Euthyceras</taxon>
    </lineage>
</organism>
<gene>
    <name evidence="2" type="ORF">FCM35_KLT11748</name>
</gene>
<proteinExistence type="predicted"/>
<keyword evidence="1" id="KW-0812">Transmembrane</keyword>
<dbReference type="AlphaFoldDB" id="A0A833V3R2"/>
<protein>
    <submittedName>
        <fullName evidence="2">Uncharacterized protein</fullName>
    </submittedName>
</protein>
<accession>A0A833V3R2</accession>
<keyword evidence="3" id="KW-1185">Reference proteome</keyword>
<dbReference type="PANTHER" id="PTHR31170">
    <property type="entry name" value="BNAC04G53230D PROTEIN"/>
    <property type="match status" value="1"/>
</dbReference>
<dbReference type="OrthoDB" id="591587at2759"/>
<evidence type="ECO:0000256" key="1">
    <source>
        <dbReference type="SAM" id="Phobius"/>
    </source>
</evidence>
<reference evidence="2" key="1">
    <citation type="submission" date="2020-01" db="EMBL/GenBank/DDBJ databases">
        <title>Genome sequence of Kobresia littledalei, the first chromosome-level genome in the family Cyperaceae.</title>
        <authorList>
            <person name="Qu G."/>
        </authorList>
    </citation>
    <scope>NUCLEOTIDE SEQUENCE</scope>
    <source>
        <strain evidence="2">C.B.Clarke</strain>
        <tissue evidence="2">Leaf</tissue>
    </source>
</reference>
<evidence type="ECO:0000313" key="3">
    <source>
        <dbReference type="Proteomes" id="UP000623129"/>
    </source>
</evidence>